<comment type="caution">
    <text evidence="4">The sequence shown here is derived from an EMBL/GenBank/DDBJ whole genome shotgun (WGS) entry which is preliminary data.</text>
</comment>
<evidence type="ECO:0000259" key="3">
    <source>
        <dbReference type="Pfam" id="PF19291"/>
    </source>
</evidence>
<name>A0A6B0GH43_9EURY</name>
<sequence length="628" mass="69343">MEYRSIAAYGLVGNRETGALVGPDGSVDWLPFPRLCSPSVFARVLDVDIGGWFCLRPIGDFESTHEYLDDTSVLRTTFHGGDGTLTLTDFMPPHGITHPETVTERSLVRRVTCVEDEETLDVSFRPRFDYARGETTIESIAESHAGDGRTDDGGIVGYRVTGGERTLSLWTDADLDLTRRDATGSVTLTEGESRWFVLTEGDGPRPTYGDCQRSLEATLDHWRGWVGSLPGVGGEHRDLLARSAVTMRLLSNARTGAIAAAPTTSLPEDIGGVRNWDYRFHWMRDSSIVSRALSRLGATEAARANLDWWLDHLNEYGPASEEVLFHPLYDLYPDDDTVRTTEITLDHLSGYRDSAPVRIGNAAYDQKQLDIYGELLLSASELVGAGVTLSDEEWAGLHRIVEHVCEVWQEPDYGIWEVRSQPEQFVNSKVMCWAAVDRGIELATGRGESVPEHWVRTREEIHETVCERGFREEQNAFVRSFEADEALDAACLRIPLVGFLPADDPRVQGTIDAIVDRLLVDDGLVQRYEGPDGLPGRDHAFVLCTFWLVDAMAAAGRRDAAATVLSDILDRGSSLGLFAEEIDPMNGEQLGNYPLAFAHAGLVNSVLGLTRAGEDRVGVDETVPTHHD</sequence>
<keyword evidence="4" id="KW-0378">Hydrolase</keyword>
<gene>
    <name evidence="4" type="ORF">GQS65_06810</name>
</gene>
<dbReference type="InterPro" id="IPR011613">
    <property type="entry name" value="GH15-like"/>
</dbReference>
<feature type="domain" description="GH15-like" evidence="2">
    <location>
        <begin position="235"/>
        <end position="605"/>
    </location>
</feature>
<dbReference type="EMBL" id="WSZK01000015">
    <property type="protein sequence ID" value="MWG34202.1"/>
    <property type="molecule type" value="Genomic_DNA"/>
</dbReference>
<evidence type="ECO:0000313" key="4">
    <source>
        <dbReference type="EMBL" id="MWG34202.1"/>
    </source>
</evidence>
<comment type="similarity">
    <text evidence="1">Belongs to the glycosyl hydrolase 15 family.</text>
</comment>
<dbReference type="RefSeq" id="WP_158203915.1">
    <property type="nucleotide sequence ID" value="NZ_WSZK01000015.1"/>
</dbReference>
<keyword evidence="5" id="KW-1185">Reference proteome</keyword>
<dbReference type="GO" id="GO:0005975">
    <property type="term" value="P:carbohydrate metabolic process"/>
    <property type="evidence" value="ECO:0007669"/>
    <property type="project" value="InterPro"/>
</dbReference>
<dbReference type="Pfam" id="PF00723">
    <property type="entry name" value="Glyco_hydro_15"/>
    <property type="match status" value="1"/>
</dbReference>
<proteinExistence type="inferred from homology"/>
<dbReference type="Pfam" id="PF19291">
    <property type="entry name" value="TREH_N"/>
    <property type="match status" value="1"/>
</dbReference>
<dbReference type="PANTHER" id="PTHR31616:SF0">
    <property type="entry name" value="GLUCAN 1,4-ALPHA-GLUCOSIDASE"/>
    <property type="match status" value="1"/>
</dbReference>
<dbReference type="PANTHER" id="PTHR31616">
    <property type="entry name" value="TREHALASE"/>
    <property type="match status" value="1"/>
</dbReference>
<dbReference type="SUPFAM" id="SSF48208">
    <property type="entry name" value="Six-hairpin glycosidases"/>
    <property type="match status" value="1"/>
</dbReference>
<evidence type="ECO:0000259" key="2">
    <source>
        <dbReference type="Pfam" id="PF00723"/>
    </source>
</evidence>
<protein>
    <submittedName>
        <fullName evidence="4">Glycoside hydrolase family 15 protein</fullName>
    </submittedName>
</protein>
<feature type="domain" description="Trehalase-like N-terminal" evidence="3">
    <location>
        <begin position="6"/>
        <end position="139"/>
    </location>
</feature>
<dbReference type="GO" id="GO:0004553">
    <property type="term" value="F:hydrolase activity, hydrolyzing O-glycosyl compounds"/>
    <property type="evidence" value="ECO:0007669"/>
    <property type="project" value="TreeGrafter"/>
</dbReference>
<dbReference type="InterPro" id="IPR012341">
    <property type="entry name" value="6hp_glycosidase-like_sf"/>
</dbReference>
<reference evidence="4 5" key="1">
    <citation type="submission" date="2019-12" db="EMBL/GenBank/DDBJ databases">
        <title>Halocatena pleomorpha gen. nov. sp. nov., an extremely halophilic archaeon of family Halobacteriaceae isolated from saltpan soil.</title>
        <authorList>
            <person name="Pal Y."/>
            <person name="Verma A."/>
            <person name="Krishnamurthi S."/>
            <person name="Kumar P."/>
        </authorList>
    </citation>
    <scope>NUCLEOTIDE SEQUENCE [LARGE SCALE GENOMIC DNA]</scope>
    <source>
        <strain evidence="4 5">JCM 16495</strain>
    </source>
</reference>
<accession>A0A6B0GH43</accession>
<dbReference type="OrthoDB" id="36362at2157"/>
<dbReference type="InterPro" id="IPR008928">
    <property type="entry name" value="6-hairpin_glycosidase_sf"/>
</dbReference>
<dbReference type="Proteomes" id="UP000451471">
    <property type="component" value="Unassembled WGS sequence"/>
</dbReference>
<dbReference type="Gene3D" id="1.50.10.10">
    <property type="match status" value="1"/>
</dbReference>
<evidence type="ECO:0000256" key="1">
    <source>
        <dbReference type="ARBA" id="ARBA00006188"/>
    </source>
</evidence>
<organism evidence="4 5">
    <name type="scientific">Halomarina oriensis</name>
    <dbReference type="NCBI Taxonomy" id="671145"/>
    <lineage>
        <taxon>Archaea</taxon>
        <taxon>Methanobacteriati</taxon>
        <taxon>Methanobacteriota</taxon>
        <taxon>Stenosarchaea group</taxon>
        <taxon>Halobacteria</taxon>
        <taxon>Halobacteriales</taxon>
        <taxon>Natronomonadaceae</taxon>
        <taxon>Halomarina</taxon>
    </lineage>
</organism>
<evidence type="ECO:0000313" key="5">
    <source>
        <dbReference type="Proteomes" id="UP000451471"/>
    </source>
</evidence>
<dbReference type="AlphaFoldDB" id="A0A6B0GH43"/>
<dbReference type="InterPro" id="IPR045582">
    <property type="entry name" value="Trehalase-like_N"/>
</dbReference>